<evidence type="ECO:0000313" key="2">
    <source>
        <dbReference type="EMBL" id="KAK6169156.1"/>
    </source>
</evidence>
<reference evidence="2 3" key="1">
    <citation type="submission" date="2024-01" db="EMBL/GenBank/DDBJ databases">
        <title>The genome of the rayed Mediterranean limpet Patella caerulea (Linnaeus, 1758).</title>
        <authorList>
            <person name="Anh-Thu Weber A."/>
            <person name="Halstead-Nussloch G."/>
        </authorList>
    </citation>
    <scope>NUCLEOTIDE SEQUENCE [LARGE SCALE GENOMIC DNA]</scope>
    <source>
        <strain evidence="2">AATW-2023a</strain>
        <tissue evidence="2">Whole specimen</tissue>
    </source>
</reference>
<protein>
    <submittedName>
        <fullName evidence="2">Uncharacterized protein</fullName>
    </submittedName>
</protein>
<feature type="coiled-coil region" evidence="1">
    <location>
        <begin position="365"/>
        <end position="392"/>
    </location>
</feature>
<dbReference type="AlphaFoldDB" id="A0AAN8G766"/>
<gene>
    <name evidence="2" type="ORF">SNE40_020261</name>
</gene>
<evidence type="ECO:0000313" key="3">
    <source>
        <dbReference type="Proteomes" id="UP001347796"/>
    </source>
</evidence>
<proteinExistence type="predicted"/>
<comment type="caution">
    <text evidence="2">The sequence shown here is derived from an EMBL/GenBank/DDBJ whole genome shotgun (WGS) entry which is preliminary data.</text>
</comment>
<dbReference type="EMBL" id="JAZGQO010000015">
    <property type="protein sequence ID" value="KAK6169156.1"/>
    <property type="molecule type" value="Genomic_DNA"/>
</dbReference>
<keyword evidence="3" id="KW-1185">Reference proteome</keyword>
<dbReference type="Proteomes" id="UP001347796">
    <property type="component" value="Unassembled WGS sequence"/>
</dbReference>
<accession>A0AAN8G766</accession>
<sequence>MSKENISGNDEVSDFLHTPYVKVATHELALLVREIKKSQIEKRQMTEYIKRCVSSTFSSSNRPEKLTQIVDSQDKNKCSQDMGNLVGRGARGCESSDNELEVDCAPELQKTLPINREYKSAPELTGRKFVYDEKSVALASCEDETYPIILSSPTSTSLPELPSSDSILQPRLNNVDIGVRKNYFDSALEELAKTKELNSHLIRITEQDPTYIMNLVKLQSLYEEAVKENRRMTGIIEQQQLYFENPDQLVSDLSKKVSQQERQLSLRNLVCEQLNIQCDMWKGKYKESVEKNNILSKQLASLIDPSKSYCNIGVQTQEEITPKFDTLLDNNHIDDEIYKRESYTHEASVNSEDLDTDEETSVQIIHNLNTEINLLKEQYKVIQEECQKLNSEHAREKDVQSERMINLNHQLFSLTMEKNKLQNTLRDASFKRTKGQTEEDKKVTSSMPSTLNTEDNVLLKTIKFISSNKNMNRRMAFSELNFDCEDHVDRIIGKSQSSSCPIISRFQHTMPSNDNKHETNIYY</sequence>
<evidence type="ECO:0000256" key="1">
    <source>
        <dbReference type="SAM" id="Coils"/>
    </source>
</evidence>
<name>A0AAN8G766_PATCE</name>
<organism evidence="2 3">
    <name type="scientific">Patella caerulea</name>
    <name type="common">Rayed Mediterranean limpet</name>
    <dbReference type="NCBI Taxonomy" id="87958"/>
    <lineage>
        <taxon>Eukaryota</taxon>
        <taxon>Metazoa</taxon>
        <taxon>Spiralia</taxon>
        <taxon>Lophotrochozoa</taxon>
        <taxon>Mollusca</taxon>
        <taxon>Gastropoda</taxon>
        <taxon>Patellogastropoda</taxon>
        <taxon>Patelloidea</taxon>
        <taxon>Patellidae</taxon>
        <taxon>Patella</taxon>
    </lineage>
</organism>
<keyword evidence="1" id="KW-0175">Coiled coil</keyword>